<protein>
    <submittedName>
        <fullName evidence="1">Microcin-E3 immunity protein</fullName>
    </submittedName>
</protein>
<name>A0A0T9Q7R3_9GAMM</name>
<evidence type="ECO:0000313" key="1">
    <source>
        <dbReference type="EMBL" id="CNH99874.1"/>
    </source>
</evidence>
<dbReference type="SUPFAM" id="SSF54552">
    <property type="entry name" value="Colicin E3 immunity protein"/>
    <property type="match status" value="1"/>
</dbReference>
<dbReference type="Pfam" id="PF03513">
    <property type="entry name" value="Cloacin_immun"/>
    <property type="match status" value="1"/>
</dbReference>
<proteinExistence type="predicted"/>
<accession>A0A0T9Q7R3</accession>
<dbReference type="GO" id="GO:0030153">
    <property type="term" value="P:bacteriocin immunity"/>
    <property type="evidence" value="ECO:0007669"/>
    <property type="project" value="InterPro"/>
</dbReference>
<sequence length="84" mass="9995">MGLKLHLDWFDKKTELCKGEEYSVDLQSDGSVIEQLGLSIENNINNGGFDIEEYWIPIIQKYFSHHIDISDFDYQISFDYRDKW</sequence>
<gene>
    <name evidence="1" type="primary">imm_2</name>
    <name evidence="1" type="ORF">ERS008472_02920</name>
</gene>
<dbReference type="PRINTS" id="PR01296">
    <property type="entry name" value="CLOACNIMMNTY"/>
</dbReference>
<evidence type="ECO:0000313" key="2">
    <source>
        <dbReference type="Proteomes" id="UP000041882"/>
    </source>
</evidence>
<dbReference type="InterPro" id="IPR036528">
    <property type="entry name" value="Cloacn_immnty_sf"/>
</dbReference>
<dbReference type="InterPro" id="IPR003063">
    <property type="entry name" value="Cloacn_immnty_fam"/>
</dbReference>
<keyword evidence="2" id="KW-1185">Reference proteome</keyword>
<dbReference type="RefSeq" id="WP_050115266.1">
    <property type="nucleotide sequence ID" value="NZ_CQAW01000014.1"/>
</dbReference>
<organism evidence="1 2">
    <name type="scientific">Yersinia thracica</name>
    <dbReference type="NCBI Taxonomy" id="2890319"/>
    <lineage>
        <taxon>Bacteria</taxon>
        <taxon>Pseudomonadati</taxon>
        <taxon>Pseudomonadota</taxon>
        <taxon>Gammaproteobacteria</taxon>
        <taxon>Enterobacterales</taxon>
        <taxon>Yersiniaceae</taxon>
        <taxon>Yersinia</taxon>
    </lineage>
</organism>
<dbReference type="EMBL" id="CQAW01000014">
    <property type="protein sequence ID" value="CNH99874.1"/>
    <property type="molecule type" value="Genomic_DNA"/>
</dbReference>
<dbReference type="Gene3D" id="3.10.50.20">
    <property type="entry name" value="Cloacin immunity protein"/>
    <property type="match status" value="1"/>
</dbReference>
<dbReference type="Proteomes" id="UP000041882">
    <property type="component" value="Unassembled WGS sequence"/>
</dbReference>
<dbReference type="AlphaFoldDB" id="A0A0T9Q7R3"/>
<dbReference type="GO" id="GO:0015643">
    <property type="term" value="F:toxic substance binding"/>
    <property type="evidence" value="ECO:0007669"/>
    <property type="project" value="InterPro"/>
</dbReference>
<reference evidence="2" key="1">
    <citation type="submission" date="2015-03" db="EMBL/GenBank/DDBJ databases">
        <authorList>
            <consortium name="Pathogen Informatics"/>
            <person name="Murphy D."/>
        </authorList>
    </citation>
    <scope>NUCLEOTIDE SEQUENCE [LARGE SCALE GENOMIC DNA]</scope>
    <source>
        <strain evidence="2">IP6945</strain>
    </source>
</reference>